<feature type="region of interest" description="Disordered" evidence="1">
    <location>
        <begin position="286"/>
        <end position="327"/>
    </location>
</feature>
<dbReference type="Pfam" id="PF16297">
    <property type="entry name" value="DUF4939"/>
    <property type="match status" value="1"/>
</dbReference>
<reference evidence="4" key="1">
    <citation type="submission" date="2025-08" db="UniProtKB">
        <authorList>
            <consortium name="Ensembl"/>
        </authorList>
    </citation>
    <scope>IDENTIFICATION</scope>
</reference>
<evidence type="ECO:0000256" key="2">
    <source>
        <dbReference type="SAM" id="SignalP"/>
    </source>
</evidence>
<protein>
    <recommendedName>
        <fullName evidence="3">DUF4939 domain-containing protein</fullName>
    </recommendedName>
</protein>
<dbReference type="PANTHER" id="PTHR15503:SF22">
    <property type="entry name" value="TRANSPOSON TY3-I GAG POLYPROTEIN"/>
    <property type="match status" value="1"/>
</dbReference>
<dbReference type="AlphaFoldDB" id="A0A673JX42"/>
<organism evidence="4 5">
    <name type="scientific">Sinocyclocheilus rhinocerous</name>
    <dbReference type="NCBI Taxonomy" id="307959"/>
    <lineage>
        <taxon>Eukaryota</taxon>
        <taxon>Metazoa</taxon>
        <taxon>Chordata</taxon>
        <taxon>Craniata</taxon>
        <taxon>Vertebrata</taxon>
        <taxon>Euteleostomi</taxon>
        <taxon>Actinopterygii</taxon>
        <taxon>Neopterygii</taxon>
        <taxon>Teleostei</taxon>
        <taxon>Ostariophysi</taxon>
        <taxon>Cypriniformes</taxon>
        <taxon>Cyprinidae</taxon>
        <taxon>Cyprininae</taxon>
        <taxon>Sinocyclocheilus</taxon>
    </lineage>
</organism>
<evidence type="ECO:0000313" key="4">
    <source>
        <dbReference type="Ensembl" id="ENSSRHP00000055056.1"/>
    </source>
</evidence>
<feature type="domain" description="DUF4939" evidence="3">
    <location>
        <begin position="121"/>
        <end position="203"/>
    </location>
</feature>
<dbReference type="Proteomes" id="UP000472270">
    <property type="component" value="Unassembled WGS sequence"/>
</dbReference>
<keyword evidence="5" id="KW-1185">Reference proteome</keyword>
<evidence type="ECO:0000256" key="1">
    <source>
        <dbReference type="SAM" id="MobiDB-lite"/>
    </source>
</evidence>
<feature type="signal peptide" evidence="2">
    <location>
        <begin position="1"/>
        <end position="18"/>
    </location>
</feature>
<sequence length="365" mass="41165">MFVFGLIACLSTIVSASALVYDERSACFSDFDPLPDYRHLFKALTFNKLPLMDSNQTPASLLQNTSPPMNPAEVSNLQTAFSYQAEMLQKYQEQLTKLQTVNEHLTHYIRSLPPPTPKTVSLALPDKFDGTAEQCKGFIRQVQVYLDHQGERFESEGKKCAFIMTLLTGRAIDWAAAVWDSDSRLRNSVTYFIQQLREVFEYPHGGKDVSTQLINLTQGNRSAAEFAIEFRTLAAQSGWNDVALKAMFHKSLNCDLQAELACKGEESSFSDFVTLAIRIDNLMRQAPKRRSGKGGQTNDLTPNPVEMSSPEEPMQINASRLSESERERRRHQRHFYCGESGHRSLGCPHKAHFPCQNSPFSAPRE</sequence>
<name>A0A673JX42_9TELE</name>
<feature type="chain" id="PRO_5025586849" description="DUF4939 domain-containing protein" evidence="2">
    <location>
        <begin position="19"/>
        <end position="365"/>
    </location>
</feature>
<proteinExistence type="predicted"/>
<reference evidence="4" key="2">
    <citation type="submission" date="2025-09" db="UniProtKB">
        <authorList>
            <consortium name="Ensembl"/>
        </authorList>
    </citation>
    <scope>IDENTIFICATION</scope>
</reference>
<dbReference type="Ensembl" id="ENSSRHT00000056600.1">
    <property type="protein sequence ID" value="ENSSRHP00000055056.1"/>
    <property type="gene ID" value="ENSSRHG00000027725.1"/>
</dbReference>
<accession>A0A673JX42</accession>
<keyword evidence="2" id="KW-0732">Signal</keyword>
<evidence type="ECO:0000259" key="3">
    <source>
        <dbReference type="Pfam" id="PF16297"/>
    </source>
</evidence>
<dbReference type="InterPro" id="IPR032567">
    <property type="entry name" value="RTL1-rel"/>
</dbReference>
<dbReference type="PANTHER" id="PTHR15503">
    <property type="entry name" value="LDOC1 RELATED"/>
    <property type="match status" value="1"/>
</dbReference>
<evidence type="ECO:0000313" key="5">
    <source>
        <dbReference type="Proteomes" id="UP000472270"/>
    </source>
</evidence>
<dbReference type="InterPro" id="IPR032549">
    <property type="entry name" value="DUF4939"/>
</dbReference>